<feature type="domain" description="HicB-like antitoxin of toxin-antitoxin system" evidence="1">
    <location>
        <begin position="7"/>
        <end position="73"/>
    </location>
</feature>
<dbReference type="Proteomes" id="UP000468531">
    <property type="component" value="Unassembled WGS sequence"/>
</dbReference>
<reference evidence="2 3" key="1">
    <citation type="journal article" date="2020" name="Arch. Microbiol.">
        <title>Bradyrhizobium uaiense sp. nov., a new highly efficient cowpea symbiont.</title>
        <authorList>
            <person name="Cabral Michel D."/>
            <person name="Azarias Guimaraes A."/>
            <person name="Martins da Costa E."/>
            <person name="Soares de Carvalho T."/>
            <person name="Balsanelli E."/>
            <person name="Willems A."/>
            <person name="Maltempi de Souza E."/>
            <person name="de Souza Moreira F.M."/>
        </authorList>
    </citation>
    <scope>NUCLEOTIDE SEQUENCE [LARGE SCALE GENOMIC DNA]</scope>
    <source>
        <strain evidence="2 3">UFLA 03-164</strain>
    </source>
</reference>
<dbReference type="RefSeq" id="WP_163150523.1">
    <property type="nucleotide sequence ID" value="NZ_VKHP01000006.1"/>
</dbReference>
<evidence type="ECO:0000259" key="1">
    <source>
        <dbReference type="Pfam" id="PF15919"/>
    </source>
</evidence>
<name>A0A6P1B8V6_9BRAD</name>
<dbReference type="InterPro" id="IPR031807">
    <property type="entry name" value="HicB-like"/>
</dbReference>
<dbReference type="Pfam" id="PF15919">
    <property type="entry name" value="HicB_lk_antitox"/>
    <property type="match status" value="1"/>
</dbReference>
<dbReference type="InterPro" id="IPR051404">
    <property type="entry name" value="TA_system_antitoxin"/>
</dbReference>
<dbReference type="Gene3D" id="3.30.160.250">
    <property type="match status" value="1"/>
</dbReference>
<dbReference type="SUPFAM" id="SSF143100">
    <property type="entry name" value="TTHA1013/TTHA0281-like"/>
    <property type="match status" value="1"/>
</dbReference>
<gene>
    <name evidence="2" type="ORF">FNJ47_03090</name>
</gene>
<evidence type="ECO:0000313" key="3">
    <source>
        <dbReference type="Proteomes" id="UP000468531"/>
    </source>
</evidence>
<dbReference type="EMBL" id="VKHP01000006">
    <property type="protein sequence ID" value="NEU94835.1"/>
    <property type="molecule type" value="Genomic_DNA"/>
</dbReference>
<protein>
    <submittedName>
        <fullName evidence="2">Type II toxin-antitoxin system HicB family antitoxin</fullName>
    </submittedName>
</protein>
<accession>A0A6P1B8V6</accession>
<comment type="caution">
    <text evidence="2">The sequence shown here is derived from an EMBL/GenBank/DDBJ whole genome shotgun (WGS) entry which is preliminary data.</text>
</comment>
<dbReference type="PANTHER" id="PTHR34504:SF2">
    <property type="entry name" value="UPF0150 PROTEIN SSL0259"/>
    <property type="match status" value="1"/>
</dbReference>
<keyword evidence="3" id="KW-1185">Reference proteome</keyword>
<dbReference type="AlphaFoldDB" id="A0A6P1B8V6"/>
<organism evidence="2 3">
    <name type="scientific">Bradyrhizobium uaiense</name>
    <dbReference type="NCBI Taxonomy" id="2594946"/>
    <lineage>
        <taxon>Bacteria</taxon>
        <taxon>Pseudomonadati</taxon>
        <taxon>Pseudomonadota</taxon>
        <taxon>Alphaproteobacteria</taxon>
        <taxon>Hyphomicrobiales</taxon>
        <taxon>Nitrobacteraceae</taxon>
        <taxon>Bradyrhizobium</taxon>
    </lineage>
</organism>
<evidence type="ECO:0000313" key="2">
    <source>
        <dbReference type="EMBL" id="NEU94835.1"/>
    </source>
</evidence>
<dbReference type="PANTHER" id="PTHR34504">
    <property type="entry name" value="ANTITOXIN HICB"/>
    <property type="match status" value="1"/>
</dbReference>
<proteinExistence type="predicted"/>
<dbReference type="InterPro" id="IPR035069">
    <property type="entry name" value="TTHA1013/TTHA0281-like"/>
</dbReference>
<sequence length="77" mass="8241">MGERPHYTIVIEPLSDEDGGGFLATVPDLPGCMSDGETEFEAVQNIQDAVACWIEAAEENHRPVPAPSYIRRAAAAG</sequence>